<feature type="transmembrane region" description="Helical" evidence="7">
    <location>
        <begin position="146"/>
        <end position="169"/>
    </location>
</feature>
<organism evidence="9 10">
    <name type="scientific">Reticulibacter mediterranei</name>
    <dbReference type="NCBI Taxonomy" id="2778369"/>
    <lineage>
        <taxon>Bacteria</taxon>
        <taxon>Bacillati</taxon>
        <taxon>Chloroflexota</taxon>
        <taxon>Ktedonobacteria</taxon>
        <taxon>Ktedonobacterales</taxon>
        <taxon>Reticulibacteraceae</taxon>
        <taxon>Reticulibacter</taxon>
    </lineage>
</organism>
<gene>
    <name evidence="9" type="ORF">KSF_005060</name>
</gene>
<feature type="transmembrane region" description="Helical" evidence="7">
    <location>
        <begin position="113"/>
        <end position="134"/>
    </location>
</feature>
<dbReference type="SUPFAM" id="SSF161098">
    <property type="entry name" value="MetI-like"/>
    <property type="match status" value="1"/>
</dbReference>
<evidence type="ECO:0000256" key="7">
    <source>
        <dbReference type="RuleBase" id="RU363032"/>
    </source>
</evidence>
<feature type="transmembrane region" description="Helical" evidence="7">
    <location>
        <begin position="190"/>
        <end position="215"/>
    </location>
</feature>
<keyword evidence="2 7" id="KW-0813">Transport</keyword>
<accession>A0A8J3MZH4</accession>
<evidence type="ECO:0000256" key="1">
    <source>
        <dbReference type="ARBA" id="ARBA00004651"/>
    </source>
</evidence>
<evidence type="ECO:0000313" key="10">
    <source>
        <dbReference type="Proteomes" id="UP000597444"/>
    </source>
</evidence>
<comment type="subcellular location">
    <subcellularLocation>
        <location evidence="1 7">Cell membrane</location>
        <topology evidence="1 7">Multi-pass membrane protein</topology>
    </subcellularLocation>
</comment>
<dbReference type="Gene3D" id="1.10.3720.10">
    <property type="entry name" value="MetI-like"/>
    <property type="match status" value="1"/>
</dbReference>
<dbReference type="RefSeq" id="WP_220201419.1">
    <property type="nucleotide sequence ID" value="NZ_BNJK01000001.1"/>
</dbReference>
<comment type="caution">
    <text evidence="9">The sequence shown here is derived from an EMBL/GenBank/DDBJ whole genome shotgun (WGS) entry which is preliminary data.</text>
</comment>
<dbReference type="GO" id="GO:0055085">
    <property type="term" value="P:transmembrane transport"/>
    <property type="evidence" value="ECO:0007669"/>
    <property type="project" value="InterPro"/>
</dbReference>
<dbReference type="PANTHER" id="PTHR32243:SF18">
    <property type="entry name" value="INNER MEMBRANE ABC TRANSPORTER PERMEASE PROTEIN YCJP"/>
    <property type="match status" value="1"/>
</dbReference>
<keyword evidence="3" id="KW-1003">Cell membrane</keyword>
<dbReference type="AlphaFoldDB" id="A0A8J3MZH4"/>
<evidence type="ECO:0000256" key="2">
    <source>
        <dbReference type="ARBA" id="ARBA00022448"/>
    </source>
</evidence>
<dbReference type="CDD" id="cd06261">
    <property type="entry name" value="TM_PBP2"/>
    <property type="match status" value="1"/>
</dbReference>
<reference evidence="9" key="1">
    <citation type="submission" date="2020-10" db="EMBL/GenBank/DDBJ databases">
        <title>Taxonomic study of unclassified bacteria belonging to the class Ktedonobacteria.</title>
        <authorList>
            <person name="Yabe S."/>
            <person name="Wang C.M."/>
            <person name="Zheng Y."/>
            <person name="Sakai Y."/>
            <person name="Cavaletti L."/>
            <person name="Monciardini P."/>
            <person name="Donadio S."/>
        </authorList>
    </citation>
    <scope>NUCLEOTIDE SEQUENCE</scope>
    <source>
        <strain evidence="9">ID150040</strain>
    </source>
</reference>
<dbReference type="Proteomes" id="UP000597444">
    <property type="component" value="Unassembled WGS sequence"/>
</dbReference>
<keyword evidence="6 7" id="KW-0472">Membrane</keyword>
<feature type="transmembrane region" description="Helical" evidence="7">
    <location>
        <begin position="247"/>
        <end position="268"/>
    </location>
</feature>
<dbReference type="Pfam" id="PF00528">
    <property type="entry name" value="BPD_transp_1"/>
    <property type="match status" value="1"/>
</dbReference>
<evidence type="ECO:0000256" key="5">
    <source>
        <dbReference type="ARBA" id="ARBA00022989"/>
    </source>
</evidence>
<keyword evidence="4 7" id="KW-0812">Transmembrane</keyword>
<dbReference type="InterPro" id="IPR035906">
    <property type="entry name" value="MetI-like_sf"/>
</dbReference>
<evidence type="ECO:0000313" key="9">
    <source>
        <dbReference type="EMBL" id="GHO90458.1"/>
    </source>
</evidence>
<dbReference type="PROSITE" id="PS50928">
    <property type="entry name" value="ABC_TM1"/>
    <property type="match status" value="1"/>
</dbReference>
<evidence type="ECO:0000259" key="8">
    <source>
        <dbReference type="PROSITE" id="PS50928"/>
    </source>
</evidence>
<dbReference type="InterPro" id="IPR050901">
    <property type="entry name" value="BP-dep_ABC_trans_perm"/>
</dbReference>
<evidence type="ECO:0000256" key="6">
    <source>
        <dbReference type="ARBA" id="ARBA00023136"/>
    </source>
</evidence>
<proteinExistence type="inferred from homology"/>
<feature type="transmembrane region" description="Helical" evidence="7">
    <location>
        <begin position="77"/>
        <end position="101"/>
    </location>
</feature>
<evidence type="ECO:0000256" key="3">
    <source>
        <dbReference type="ARBA" id="ARBA00022475"/>
    </source>
</evidence>
<dbReference type="GO" id="GO:0005886">
    <property type="term" value="C:plasma membrane"/>
    <property type="evidence" value="ECO:0007669"/>
    <property type="project" value="UniProtKB-SubCell"/>
</dbReference>
<keyword evidence="5 7" id="KW-1133">Transmembrane helix</keyword>
<keyword evidence="10" id="KW-1185">Reference proteome</keyword>
<dbReference type="PANTHER" id="PTHR32243">
    <property type="entry name" value="MALTOSE TRANSPORT SYSTEM PERMEASE-RELATED"/>
    <property type="match status" value="1"/>
</dbReference>
<dbReference type="EMBL" id="BNJK01000001">
    <property type="protein sequence ID" value="GHO90458.1"/>
    <property type="molecule type" value="Genomic_DNA"/>
</dbReference>
<comment type="similarity">
    <text evidence="7">Belongs to the binding-protein-dependent transport system permease family.</text>
</comment>
<protein>
    <submittedName>
        <fullName evidence="9">ABC transporter permease</fullName>
    </submittedName>
</protein>
<feature type="transmembrane region" description="Helical" evidence="7">
    <location>
        <begin position="21"/>
        <end position="43"/>
    </location>
</feature>
<sequence>MQASVQTSKSHSFRFEPVVRGLVIGAFLVWTLGPVALIVFTSFKDPIDIFTGAPRIIFQPTLKNYSNAVLHTDFLRYFMNSVIVALCTTAFSLLFGTAAAYSLSRLSIPGARFVSLGILICRMVPSIALVLPIYGLMQNISLLNTYAAAIIAHTTFSLPFVIWMMQSFFADVIVELEEAAQIDGCSRWMVFLHIALPLATPALAATAVLCILFSWNEFLFSVVLTGVNTRTLPVTIFSFVGAESVDWGGSSAAATVIMLPMIVLGLLVQKYLARGLTLGAIKG</sequence>
<dbReference type="InterPro" id="IPR000515">
    <property type="entry name" value="MetI-like"/>
</dbReference>
<evidence type="ECO:0000256" key="4">
    <source>
        <dbReference type="ARBA" id="ARBA00022692"/>
    </source>
</evidence>
<feature type="domain" description="ABC transmembrane type-1" evidence="8">
    <location>
        <begin position="78"/>
        <end position="268"/>
    </location>
</feature>
<name>A0A8J3MZH4_9CHLR</name>